<evidence type="ECO:0000256" key="1">
    <source>
        <dbReference type="SAM" id="MobiDB-lite"/>
    </source>
</evidence>
<feature type="compositionally biased region" description="Basic and acidic residues" evidence="1">
    <location>
        <begin position="294"/>
        <end position="303"/>
    </location>
</feature>
<accession>A0A9P6DSD4</accession>
<reference evidence="2" key="1">
    <citation type="journal article" date="2020" name="Nat. Commun.">
        <title>Large-scale genome sequencing of mycorrhizal fungi provides insights into the early evolution of symbiotic traits.</title>
        <authorList>
            <person name="Miyauchi S."/>
            <person name="Kiss E."/>
            <person name="Kuo A."/>
            <person name="Drula E."/>
            <person name="Kohler A."/>
            <person name="Sanchez-Garcia M."/>
            <person name="Morin E."/>
            <person name="Andreopoulos B."/>
            <person name="Barry K.W."/>
            <person name="Bonito G."/>
            <person name="Buee M."/>
            <person name="Carver A."/>
            <person name="Chen C."/>
            <person name="Cichocki N."/>
            <person name="Clum A."/>
            <person name="Culley D."/>
            <person name="Crous P.W."/>
            <person name="Fauchery L."/>
            <person name="Girlanda M."/>
            <person name="Hayes R.D."/>
            <person name="Keri Z."/>
            <person name="LaButti K."/>
            <person name="Lipzen A."/>
            <person name="Lombard V."/>
            <person name="Magnuson J."/>
            <person name="Maillard F."/>
            <person name="Murat C."/>
            <person name="Nolan M."/>
            <person name="Ohm R.A."/>
            <person name="Pangilinan J."/>
            <person name="Pereira M.F."/>
            <person name="Perotto S."/>
            <person name="Peter M."/>
            <person name="Pfister S."/>
            <person name="Riley R."/>
            <person name="Sitrit Y."/>
            <person name="Stielow J.B."/>
            <person name="Szollosi G."/>
            <person name="Zifcakova L."/>
            <person name="Stursova M."/>
            <person name="Spatafora J.W."/>
            <person name="Tedersoo L."/>
            <person name="Vaario L.M."/>
            <person name="Yamada A."/>
            <person name="Yan M."/>
            <person name="Wang P."/>
            <person name="Xu J."/>
            <person name="Bruns T."/>
            <person name="Baldrian P."/>
            <person name="Vilgalys R."/>
            <person name="Dunand C."/>
            <person name="Henrissat B."/>
            <person name="Grigoriev I.V."/>
            <person name="Hibbett D."/>
            <person name="Nagy L.G."/>
            <person name="Martin F.M."/>
        </authorList>
    </citation>
    <scope>NUCLEOTIDE SEQUENCE</scope>
    <source>
        <strain evidence="2">UP504</strain>
    </source>
</reference>
<sequence length="303" mass="34063">MPFNTPENLAWLKMQCGFLGNDNALSHLPKEFHNVTKWRIPPNDAIKQVTQHFVGEQSWGPNECIGKPYTKCLDNLTQLQALASKAGQEHFHLITNEASGDKISYPPALSAHEMVWPENKSDDTDDELPYNIENWPEMMENGSLWDLLNKAMAGFTIHPIDVYHQIVLSTTYETLEPTQLEEALDCAVVKVNFNLIHHTIFDRQTSTTFNSCVACIVDIVICKLNTPPEHTNKHKRGCGPARESPWTLNLETSLPVASSPTDDSSPNVKCTKHIPQQETSPTDTASISSKKDKRAREKQLYNA</sequence>
<organism evidence="2 3">
    <name type="scientific">Hydnum rufescens UP504</name>
    <dbReference type="NCBI Taxonomy" id="1448309"/>
    <lineage>
        <taxon>Eukaryota</taxon>
        <taxon>Fungi</taxon>
        <taxon>Dikarya</taxon>
        <taxon>Basidiomycota</taxon>
        <taxon>Agaricomycotina</taxon>
        <taxon>Agaricomycetes</taxon>
        <taxon>Cantharellales</taxon>
        <taxon>Hydnaceae</taxon>
        <taxon>Hydnum</taxon>
    </lineage>
</organism>
<dbReference type="Proteomes" id="UP000886523">
    <property type="component" value="Unassembled WGS sequence"/>
</dbReference>
<keyword evidence="3" id="KW-1185">Reference proteome</keyword>
<comment type="caution">
    <text evidence="2">The sequence shown here is derived from an EMBL/GenBank/DDBJ whole genome shotgun (WGS) entry which is preliminary data.</text>
</comment>
<feature type="region of interest" description="Disordered" evidence="1">
    <location>
        <begin position="254"/>
        <end position="303"/>
    </location>
</feature>
<evidence type="ECO:0000313" key="2">
    <source>
        <dbReference type="EMBL" id="KAF9509424.1"/>
    </source>
</evidence>
<evidence type="ECO:0000313" key="3">
    <source>
        <dbReference type="Proteomes" id="UP000886523"/>
    </source>
</evidence>
<gene>
    <name evidence="2" type="ORF">BS47DRAFT_1365298</name>
</gene>
<feature type="compositionally biased region" description="Polar residues" evidence="1">
    <location>
        <begin position="254"/>
        <end position="288"/>
    </location>
</feature>
<protein>
    <submittedName>
        <fullName evidence="2">Uncharacterized protein</fullName>
    </submittedName>
</protein>
<proteinExistence type="predicted"/>
<dbReference type="AlphaFoldDB" id="A0A9P6DSD4"/>
<name>A0A9P6DSD4_9AGAM</name>
<dbReference type="EMBL" id="MU129036">
    <property type="protein sequence ID" value="KAF9509424.1"/>
    <property type="molecule type" value="Genomic_DNA"/>
</dbReference>